<dbReference type="Gene3D" id="3.40.50.150">
    <property type="entry name" value="Vaccinia Virus protein VP39"/>
    <property type="match status" value="1"/>
</dbReference>
<keyword evidence="2" id="KW-0489">Methyltransferase</keyword>
<dbReference type="InterPro" id="IPR029063">
    <property type="entry name" value="SAM-dependent_MTases_sf"/>
</dbReference>
<dbReference type="PANTHER" id="PTHR45036">
    <property type="entry name" value="METHYLTRANSFERASE LIKE 7B"/>
    <property type="match status" value="1"/>
</dbReference>
<comment type="caution">
    <text evidence="2">The sequence shown here is derived from an EMBL/GenBank/DDBJ whole genome shotgun (WGS) entry which is preliminary data.</text>
</comment>
<feature type="domain" description="Methyltransferase type 11" evidence="1">
    <location>
        <begin position="57"/>
        <end position="117"/>
    </location>
</feature>
<sequence length="186" mass="20599">MLWARRKSWKMYWSGLVWTRVWHDLLLSAIPAMSADSVVLEIGSGRVPLEISGCNYISVDLKRVVRFPGVIGSAEALPVRSDIADMVVGSRILCSVQSISATLLEIARVMKPGGIYVGLEHCKDPWLVFVGYQNVRNLFRARRGLCRLGVDVCSELSLAGFDFSIRRTPLPLNPVIAFQAAPRLGD</sequence>
<evidence type="ECO:0000313" key="2">
    <source>
        <dbReference type="EMBL" id="MFD2460553.1"/>
    </source>
</evidence>
<dbReference type="EMBL" id="JBHUKU010000009">
    <property type="protein sequence ID" value="MFD2460553.1"/>
    <property type="molecule type" value="Genomic_DNA"/>
</dbReference>
<organism evidence="2 3">
    <name type="scientific">Amycolatopsis samaneae</name>
    <dbReference type="NCBI Taxonomy" id="664691"/>
    <lineage>
        <taxon>Bacteria</taxon>
        <taxon>Bacillati</taxon>
        <taxon>Actinomycetota</taxon>
        <taxon>Actinomycetes</taxon>
        <taxon>Pseudonocardiales</taxon>
        <taxon>Pseudonocardiaceae</taxon>
        <taxon>Amycolatopsis</taxon>
    </lineage>
</organism>
<dbReference type="RefSeq" id="WP_378273089.1">
    <property type="nucleotide sequence ID" value="NZ_BAABHG010000006.1"/>
</dbReference>
<evidence type="ECO:0000313" key="3">
    <source>
        <dbReference type="Proteomes" id="UP001597419"/>
    </source>
</evidence>
<dbReference type="GO" id="GO:0032259">
    <property type="term" value="P:methylation"/>
    <property type="evidence" value="ECO:0007669"/>
    <property type="project" value="UniProtKB-KW"/>
</dbReference>
<dbReference type="EC" id="2.1.1.-" evidence="2"/>
<dbReference type="Pfam" id="PF08241">
    <property type="entry name" value="Methyltransf_11"/>
    <property type="match status" value="1"/>
</dbReference>
<dbReference type="SUPFAM" id="SSF53335">
    <property type="entry name" value="S-adenosyl-L-methionine-dependent methyltransferases"/>
    <property type="match status" value="1"/>
</dbReference>
<keyword evidence="2" id="KW-0808">Transferase</keyword>
<dbReference type="GO" id="GO:0008168">
    <property type="term" value="F:methyltransferase activity"/>
    <property type="evidence" value="ECO:0007669"/>
    <property type="project" value="UniProtKB-KW"/>
</dbReference>
<reference evidence="3" key="1">
    <citation type="journal article" date="2019" name="Int. J. Syst. Evol. Microbiol.">
        <title>The Global Catalogue of Microorganisms (GCM) 10K type strain sequencing project: providing services to taxonomists for standard genome sequencing and annotation.</title>
        <authorList>
            <consortium name="The Broad Institute Genomics Platform"/>
            <consortium name="The Broad Institute Genome Sequencing Center for Infectious Disease"/>
            <person name="Wu L."/>
            <person name="Ma J."/>
        </authorList>
    </citation>
    <scope>NUCLEOTIDE SEQUENCE [LARGE SCALE GENOMIC DNA]</scope>
    <source>
        <strain evidence="3">CGMCC 4.7643</strain>
    </source>
</reference>
<dbReference type="InterPro" id="IPR052356">
    <property type="entry name" value="Thiol_S-MT"/>
</dbReference>
<name>A0ABW5GI81_9PSEU</name>
<accession>A0ABW5GI81</accession>
<keyword evidence="3" id="KW-1185">Reference proteome</keyword>
<proteinExistence type="predicted"/>
<dbReference type="InterPro" id="IPR013216">
    <property type="entry name" value="Methyltransf_11"/>
</dbReference>
<gene>
    <name evidence="2" type="ORF">ACFSYJ_18235</name>
</gene>
<dbReference type="Proteomes" id="UP001597419">
    <property type="component" value="Unassembled WGS sequence"/>
</dbReference>
<evidence type="ECO:0000259" key="1">
    <source>
        <dbReference type="Pfam" id="PF08241"/>
    </source>
</evidence>
<protein>
    <submittedName>
        <fullName evidence="2">Class I SAM-dependent methyltransferase</fullName>
        <ecNumber evidence="2">2.1.1.-</ecNumber>
    </submittedName>
</protein>
<dbReference type="PANTHER" id="PTHR45036:SF1">
    <property type="entry name" value="METHYLTRANSFERASE LIKE 7A"/>
    <property type="match status" value="1"/>
</dbReference>